<feature type="transmembrane region" description="Helical" evidence="8">
    <location>
        <begin position="209"/>
        <end position="230"/>
    </location>
</feature>
<dbReference type="InterPro" id="IPR050297">
    <property type="entry name" value="LipidA_mod_glycosyltrf_83"/>
</dbReference>
<reference evidence="10 11" key="2">
    <citation type="journal article" date="2012" name="Stand. Genomic Sci.">
        <title>Complete Genome Sequence of Clostridium clariflavum DSM 19732.</title>
        <authorList>
            <person name="Izquierdo J.A."/>
            <person name="Goodwin L."/>
            <person name="Davenport K.W."/>
            <person name="Teshima H."/>
            <person name="Bruce D."/>
            <person name="Detter C."/>
            <person name="Tapia R."/>
            <person name="Han S."/>
            <person name="Land M."/>
            <person name="Hauser L."/>
            <person name="Jeffries C.D."/>
            <person name="Han J."/>
            <person name="Pitluck S."/>
            <person name="Nolan M."/>
            <person name="Chen A."/>
            <person name="Huntemann M."/>
            <person name="Mavromatis K."/>
            <person name="Mikhailova N."/>
            <person name="Liolios K."/>
            <person name="Woyke T."/>
            <person name="Lynd L.R."/>
        </authorList>
    </citation>
    <scope>NUCLEOTIDE SEQUENCE [LARGE SCALE GENOMIC DNA]</scope>
    <source>
        <strain evidence="11">DSM 19732 / NBRC 101661 / EBR45</strain>
    </source>
</reference>
<dbReference type="HOGENOM" id="CLU_026367_0_0_9"/>
<reference evidence="11" key="1">
    <citation type="submission" date="2011-12" db="EMBL/GenBank/DDBJ databases">
        <title>Complete sequence of Clostridium clariflavum DSM 19732.</title>
        <authorList>
            <consortium name="US DOE Joint Genome Institute"/>
            <person name="Lucas S."/>
            <person name="Han J."/>
            <person name="Lapidus A."/>
            <person name="Cheng J.-F."/>
            <person name="Goodwin L."/>
            <person name="Pitluck S."/>
            <person name="Peters L."/>
            <person name="Teshima H."/>
            <person name="Detter J.C."/>
            <person name="Han C."/>
            <person name="Tapia R."/>
            <person name="Land M."/>
            <person name="Hauser L."/>
            <person name="Kyrpides N."/>
            <person name="Ivanova N."/>
            <person name="Pagani I."/>
            <person name="Kitzmiller T."/>
            <person name="Lynd L."/>
            <person name="Izquierdo J."/>
            <person name="Woyke T."/>
        </authorList>
    </citation>
    <scope>NUCLEOTIDE SEQUENCE [LARGE SCALE GENOMIC DNA]</scope>
    <source>
        <strain evidence="11">DSM 19732 / NBRC 101661 / EBR45</strain>
    </source>
</reference>
<dbReference type="PROSITE" id="PS51257">
    <property type="entry name" value="PROKAR_LIPOPROTEIN"/>
    <property type="match status" value="1"/>
</dbReference>
<dbReference type="GO" id="GO:0010041">
    <property type="term" value="P:response to iron(III) ion"/>
    <property type="evidence" value="ECO:0007669"/>
    <property type="project" value="TreeGrafter"/>
</dbReference>
<dbReference type="eggNOG" id="COG1807">
    <property type="taxonomic scope" value="Bacteria"/>
</dbReference>
<feature type="transmembrane region" description="Helical" evidence="8">
    <location>
        <begin position="181"/>
        <end position="200"/>
    </location>
</feature>
<protein>
    <recommendedName>
        <fullName evidence="9">Glycosyltransferase RgtA/B/C/D-like domain-containing protein</fullName>
    </recommendedName>
</protein>
<dbReference type="PANTHER" id="PTHR33908">
    <property type="entry name" value="MANNOSYLTRANSFERASE YKCB-RELATED"/>
    <property type="match status" value="1"/>
</dbReference>
<evidence type="ECO:0000256" key="3">
    <source>
        <dbReference type="ARBA" id="ARBA00022676"/>
    </source>
</evidence>
<name>G8LUV1_ACECE</name>
<evidence type="ECO:0000313" key="10">
    <source>
        <dbReference type="EMBL" id="AEV68481.1"/>
    </source>
</evidence>
<dbReference type="EMBL" id="CP003065">
    <property type="protein sequence ID" value="AEV68481.1"/>
    <property type="molecule type" value="Genomic_DNA"/>
</dbReference>
<evidence type="ECO:0000256" key="1">
    <source>
        <dbReference type="ARBA" id="ARBA00004651"/>
    </source>
</evidence>
<keyword evidence="4" id="KW-0808">Transferase</keyword>
<evidence type="ECO:0000256" key="8">
    <source>
        <dbReference type="SAM" id="Phobius"/>
    </source>
</evidence>
<evidence type="ECO:0000256" key="4">
    <source>
        <dbReference type="ARBA" id="ARBA00022679"/>
    </source>
</evidence>
<feature type="transmembrane region" description="Helical" evidence="8">
    <location>
        <begin position="95"/>
        <end position="112"/>
    </location>
</feature>
<evidence type="ECO:0000313" key="11">
    <source>
        <dbReference type="Proteomes" id="UP000005435"/>
    </source>
</evidence>
<dbReference type="PANTHER" id="PTHR33908:SF3">
    <property type="entry name" value="UNDECAPRENYL PHOSPHATE-ALPHA-4-AMINO-4-DEOXY-L-ARABINOSE ARABINOSYL TRANSFERASE"/>
    <property type="match status" value="1"/>
</dbReference>
<keyword evidence="7 8" id="KW-0472">Membrane</keyword>
<feature type="transmembrane region" description="Helical" evidence="8">
    <location>
        <begin position="345"/>
        <end position="364"/>
    </location>
</feature>
<dbReference type="KEGG" id="ccl:Clocl_1873"/>
<gene>
    <name evidence="10" type="ordered locus">Clocl_1873</name>
</gene>
<evidence type="ECO:0000259" key="9">
    <source>
        <dbReference type="Pfam" id="PF13231"/>
    </source>
</evidence>
<dbReference type="AlphaFoldDB" id="G8LUV1"/>
<dbReference type="Pfam" id="PF13231">
    <property type="entry name" value="PMT_2"/>
    <property type="match status" value="1"/>
</dbReference>
<dbReference type="STRING" id="720554.Clocl_1873"/>
<accession>G8LUV1</accession>
<evidence type="ECO:0000256" key="2">
    <source>
        <dbReference type="ARBA" id="ARBA00022475"/>
    </source>
</evidence>
<dbReference type="GO" id="GO:0005886">
    <property type="term" value="C:plasma membrane"/>
    <property type="evidence" value="ECO:0007669"/>
    <property type="project" value="UniProtKB-SubCell"/>
</dbReference>
<keyword evidence="6 8" id="KW-1133">Transmembrane helix</keyword>
<organism evidence="10 11">
    <name type="scientific">Acetivibrio clariflavus (strain DSM 19732 / NBRC 101661 / EBR45)</name>
    <name type="common">Clostridium clariflavum</name>
    <dbReference type="NCBI Taxonomy" id="720554"/>
    <lineage>
        <taxon>Bacteria</taxon>
        <taxon>Bacillati</taxon>
        <taxon>Bacillota</taxon>
        <taxon>Clostridia</taxon>
        <taxon>Eubacteriales</taxon>
        <taxon>Oscillospiraceae</taxon>
        <taxon>Acetivibrio</taxon>
    </lineage>
</organism>
<keyword evidence="2" id="KW-1003">Cell membrane</keyword>
<dbReference type="GO" id="GO:0009103">
    <property type="term" value="P:lipopolysaccharide biosynthetic process"/>
    <property type="evidence" value="ECO:0007669"/>
    <property type="project" value="UniProtKB-ARBA"/>
</dbReference>
<proteinExistence type="predicted"/>
<feature type="transmembrane region" description="Helical" evidence="8">
    <location>
        <begin position="118"/>
        <end position="136"/>
    </location>
</feature>
<feature type="transmembrane region" description="Helical" evidence="8">
    <location>
        <begin position="148"/>
        <end position="175"/>
    </location>
</feature>
<evidence type="ECO:0000256" key="7">
    <source>
        <dbReference type="ARBA" id="ARBA00023136"/>
    </source>
</evidence>
<keyword evidence="11" id="KW-1185">Reference proteome</keyword>
<sequence precursor="true">MTKFQIALFSVILFAGCLLRILFLDRFPSGINQDEAFAGYEAICLMRTGADSFGYHLPVYLTTWGSGMNALASYLMIPWIALFGNNIWCVRIPQAILGSIALAACFFLVKKVTSDNKAALVSMFVLAINPWHFMMSRWGLESNMAPHFMLFATLFFCIGVEKPKFLILSAISYGLSLYCYALYWPFAAITIFLQLVYLVIIKKFKFNRYYLISGVILFLMAMPLMLFLLVNKGYIGTVSTPFFTAPKLIEFRGSEFSFEGMGDKFKNIMDIIISQNDGLIWNVIPKYGIFYKFGLPFVALGLVYLIKEFIKKCRKKELSYEMFILIQIVVSFLIASMTYTNINRANYLFIPLTICMGLGIYSISTLFSKEVVKNNFLIVGLGIMLCFFCSFADYYFTDYAREIGYYFSYGVDDAIKFADTLDTEIFVTSSINYSKVMFLTAVDSKEYRDTVQYKNYPSMYLDIYGYGKYHFVDQGYEINPNYVYVVNKGEADMFSRLGFETKDFGNYTVCYFDLENGGILLGHWSY</sequence>
<dbReference type="Proteomes" id="UP000005435">
    <property type="component" value="Chromosome"/>
</dbReference>
<evidence type="ECO:0000256" key="5">
    <source>
        <dbReference type="ARBA" id="ARBA00022692"/>
    </source>
</evidence>
<dbReference type="GO" id="GO:0016763">
    <property type="term" value="F:pentosyltransferase activity"/>
    <property type="evidence" value="ECO:0007669"/>
    <property type="project" value="TreeGrafter"/>
</dbReference>
<dbReference type="InterPro" id="IPR038731">
    <property type="entry name" value="RgtA/B/C-like"/>
</dbReference>
<feature type="domain" description="Glycosyltransferase RgtA/B/C/D-like" evidence="9">
    <location>
        <begin position="73"/>
        <end position="224"/>
    </location>
</feature>
<feature type="transmembrane region" description="Helical" evidence="8">
    <location>
        <begin position="318"/>
        <end position="339"/>
    </location>
</feature>
<feature type="transmembrane region" description="Helical" evidence="8">
    <location>
        <begin position="7"/>
        <end position="24"/>
    </location>
</feature>
<feature type="transmembrane region" description="Helical" evidence="8">
    <location>
        <begin position="61"/>
        <end position="83"/>
    </location>
</feature>
<comment type="subcellular location">
    <subcellularLocation>
        <location evidence="1">Cell membrane</location>
        <topology evidence="1">Multi-pass membrane protein</topology>
    </subcellularLocation>
</comment>
<feature type="transmembrane region" description="Helical" evidence="8">
    <location>
        <begin position="289"/>
        <end position="306"/>
    </location>
</feature>
<feature type="transmembrane region" description="Helical" evidence="8">
    <location>
        <begin position="376"/>
        <end position="396"/>
    </location>
</feature>
<keyword evidence="5 8" id="KW-0812">Transmembrane</keyword>
<evidence type="ECO:0000256" key="6">
    <source>
        <dbReference type="ARBA" id="ARBA00022989"/>
    </source>
</evidence>
<keyword evidence="3" id="KW-0328">Glycosyltransferase</keyword>